<evidence type="ECO:0000313" key="2">
    <source>
        <dbReference type="Proteomes" id="UP000620124"/>
    </source>
</evidence>
<dbReference type="EMBL" id="JACAZI010000001">
    <property type="protein sequence ID" value="KAF7371825.1"/>
    <property type="molecule type" value="Genomic_DNA"/>
</dbReference>
<accession>A0A8H6Z9V2</accession>
<dbReference type="Proteomes" id="UP000620124">
    <property type="component" value="Unassembled WGS sequence"/>
</dbReference>
<proteinExistence type="predicted"/>
<reference evidence="1" key="1">
    <citation type="submission" date="2020-05" db="EMBL/GenBank/DDBJ databases">
        <title>Mycena genomes resolve the evolution of fungal bioluminescence.</title>
        <authorList>
            <person name="Tsai I.J."/>
        </authorList>
    </citation>
    <scope>NUCLEOTIDE SEQUENCE</scope>
    <source>
        <strain evidence="1">CCC161011</strain>
    </source>
</reference>
<dbReference type="OrthoDB" id="10457160at2759"/>
<sequence length="93" mass="10319">MSWNPVPRTRAADYARLTRSGSSHSDAIRIVTSSSWNPPSNTPTNFSVSFPDGLHGHCANDIEKAISLLLRLTPEDLKSFMDQLADFCIQDQL</sequence>
<name>A0A8H6Z9V2_9AGAR</name>
<dbReference type="AlphaFoldDB" id="A0A8H6Z9V2"/>
<evidence type="ECO:0000313" key="1">
    <source>
        <dbReference type="EMBL" id="KAF7371825.1"/>
    </source>
</evidence>
<gene>
    <name evidence="1" type="ORF">MVEN_00039300</name>
</gene>
<keyword evidence="2" id="KW-1185">Reference proteome</keyword>
<organism evidence="1 2">
    <name type="scientific">Mycena venus</name>
    <dbReference type="NCBI Taxonomy" id="2733690"/>
    <lineage>
        <taxon>Eukaryota</taxon>
        <taxon>Fungi</taxon>
        <taxon>Dikarya</taxon>
        <taxon>Basidiomycota</taxon>
        <taxon>Agaricomycotina</taxon>
        <taxon>Agaricomycetes</taxon>
        <taxon>Agaricomycetidae</taxon>
        <taxon>Agaricales</taxon>
        <taxon>Marasmiineae</taxon>
        <taxon>Mycenaceae</taxon>
        <taxon>Mycena</taxon>
    </lineage>
</organism>
<comment type="caution">
    <text evidence="1">The sequence shown here is derived from an EMBL/GenBank/DDBJ whole genome shotgun (WGS) entry which is preliminary data.</text>
</comment>
<protein>
    <submittedName>
        <fullName evidence="1">Uncharacterized protein</fullName>
    </submittedName>
</protein>